<evidence type="ECO:0008006" key="3">
    <source>
        <dbReference type="Google" id="ProtNLM"/>
    </source>
</evidence>
<organism evidence="1 2">
    <name type="scientific">Nocardioides humi</name>
    <dbReference type="NCBI Taxonomy" id="449461"/>
    <lineage>
        <taxon>Bacteria</taxon>
        <taxon>Bacillati</taxon>
        <taxon>Actinomycetota</taxon>
        <taxon>Actinomycetes</taxon>
        <taxon>Propionibacteriales</taxon>
        <taxon>Nocardioidaceae</taxon>
        <taxon>Nocardioides</taxon>
    </lineage>
</organism>
<reference evidence="1 2" key="1">
    <citation type="journal article" date="2019" name="Int. J. Syst. Evol. Microbiol.">
        <title>The Global Catalogue of Microorganisms (GCM) 10K type strain sequencing project: providing services to taxonomists for standard genome sequencing and annotation.</title>
        <authorList>
            <consortium name="The Broad Institute Genomics Platform"/>
            <consortium name="The Broad Institute Genome Sequencing Center for Infectious Disease"/>
            <person name="Wu L."/>
            <person name="Ma J."/>
        </authorList>
    </citation>
    <scope>NUCLEOTIDE SEQUENCE [LARGE SCALE GENOMIC DNA]</scope>
    <source>
        <strain evidence="1 2">JCM 14942</strain>
    </source>
</reference>
<sequence>MKATAVEQEGAHDWFHVIRFRYGGPEEQRADWQAWLEDVHIPAVLAVPGMRSYTRYGQLGSDRDFLTVWQLDGPHVFDEPAYAAARGWGPWEGQMEHWTISLLQSQRPPRRFGTAGPRSAPL</sequence>
<keyword evidence="2" id="KW-1185">Reference proteome</keyword>
<evidence type="ECO:0000313" key="1">
    <source>
        <dbReference type="EMBL" id="GAA1515437.1"/>
    </source>
</evidence>
<dbReference type="Proteomes" id="UP001500842">
    <property type="component" value="Unassembled WGS sequence"/>
</dbReference>
<dbReference type="RefSeq" id="WP_141005510.1">
    <property type="nucleotide sequence ID" value="NZ_BAAAOR010000014.1"/>
</dbReference>
<dbReference type="InterPro" id="IPR011008">
    <property type="entry name" value="Dimeric_a/b-barrel"/>
</dbReference>
<name>A0ABN2ACJ9_9ACTN</name>
<dbReference type="EMBL" id="BAAAOR010000014">
    <property type="protein sequence ID" value="GAA1515437.1"/>
    <property type="molecule type" value="Genomic_DNA"/>
</dbReference>
<accession>A0ABN2ACJ9</accession>
<gene>
    <name evidence="1" type="ORF">GCM10009788_19730</name>
</gene>
<comment type="caution">
    <text evidence="1">The sequence shown here is derived from an EMBL/GenBank/DDBJ whole genome shotgun (WGS) entry which is preliminary data.</text>
</comment>
<protein>
    <recommendedName>
        <fullName evidence="3">NIPSNAP protein</fullName>
    </recommendedName>
</protein>
<dbReference type="SUPFAM" id="SSF54909">
    <property type="entry name" value="Dimeric alpha+beta barrel"/>
    <property type="match status" value="1"/>
</dbReference>
<evidence type="ECO:0000313" key="2">
    <source>
        <dbReference type="Proteomes" id="UP001500842"/>
    </source>
</evidence>
<proteinExistence type="predicted"/>